<accession>A0A0H2RXQ2</accession>
<evidence type="ECO:0000313" key="5">
    <source>
        <dbReference type="EMBL" id="KLO16534.1"/>
    </source>
</evidence>
<feature type="transmembrane region" description="Helical" evidence="3">
    <location>
        <begin position="104"/>
        <end position="122"/>
    </location>
</feature>
<evidence type="ECO:0000256" key="1">
    <source>
        <dbReference type="ARBA" id="ARBA00004141"/>
    </source>
</evidence>
<dbReference type="InterPro" id="IPR036259">
    <property type="entry name" value="MFS_trans_sf"/>
</dbReference>
<dbReference type="InterPro" id="IPR020846">
    <property type="entry name" value="MFS_dom"/>
</dbReference>
<dbReference type="PROSITE" id="PS50850">
    <property type="entry name" value="MFS"/>
    <property type="match status" value="1"/>
</dbReference>
<dbReference type="GO" id="GO:0022857">
    <property type="term" value="F:transmembrane transporter activity"/>
    <property type="evidence" value="ECO:0007669"/>
    <property type="project" value="InterPro"/>
</dbReference>
<proteinExistence type="inferred from homology"/>
<keyword evidence="6" id="KW-1185">Reference proteome</keyword>
<dbReference type="AlphaFoldDB" id="A0A0H2RXQ2"/>
<dbReference type="OrthoDB" id="6509908at2759"/>
<feature type="transmembrane region" description="Helical" evidence="3">
    <location>
        <begin position="362"/>
        <end position="385"/>
    </location>
</feature>
<evidence type="ECO:0000256" key="3">
    <source>
        <dbReference type="SAM" id="Phobius"/>
    </source>
</evidence>
<feature type="transmembrane region" description="Helical" evidence="3">
    <location>
        <begin position="268"/>
        <end position="286"/>
    </location>
</feature>
<dbReference type="PANTHER" id="PTHR11360">
    <property type="entry name" value="MONOCARBOXYLATE TRANSPORTER"/>
    <property type="match status" value="1"/>
</dbReference>
<dbReference type="SUPFAM" id="SSF103473">
    <property type="entry name" value="MFS general substrate transporter"/>
    <property type="match status" value="1"/>
</dbReference>
<feature type="transmembrane region" description="Helical" evidence="3">
    <location>
        <begin position="160"/>
        <end position="180"/>
    </location>
</feature>
<comment type="similarity">
    <text evidence="2">Belongs to the major facilitator superfamily. Monocarboxylate porter (TC 2.A.1.13) family.</text>
</comment>
<feature type="transmembrane region" description="Helical" evidence="3">
    <location>
        <begin position="74"/>
        <end position="92"/>
    </location>
</feature>
<comment type="subcellular location">
    <subcellularLocation>
        <location evidence="1">Membrane</location>
        <topology evidence="1">Multi-pass membrane protein</topology>
    </subcellularLocation>
</comment>
<evidence type="ECO:0000313" key="6">
    <source>
        <dbReference type="Proteomes" id="UP000053477"/>
    </source>
</evidence>
<feature type="transmembrane region" description="Helical" evidence="3">
    <location>
        <begin position="405"/>
        <end position="428"/>
    </location>
</feature>
<keyword evidence="3" id="KW-1133">Transmembrane helix</keyword>
<dbReference type="Gene3D" id="1.20.1250.20">
    <property type="entry name" value="MFS general substrate transporter like domains"/>
    <property type="match status" value="2"/>
</dbReference>
<dbReference type="GO" id="GO:0016020">
    <property type="term" value="C:membrane"/>
    <property type="evidence" value="ECO:0007669"/>
    <property type="project" value="UniProtKB-SubCell"/>
</dbReference>
<feature type="transmembrane region" description="Helical" evidence="3">
    <location>
        <begin position="298"/>
        <end position="319"/>
    </location>
</feature>
<dbReference type="InterPro" id="IPR050327">
    <property type="entry name" value="Proton-linked_MCT"/>
</dbReference>
<dbReference type="STRING" id="27342.A0A0H2RXQ2"/>
<gene>
    <name evidence="5" type="ORF">SCHPADRAFT_823195</name>
</gene>
<organism evidence="5 6">
    <name type="scientific">Schizopora paradoxa</name>
    <dbReference type="NCBI Taxonomy" id="27342"/>
    <lineage>
        <taxon>Eukaryota</taxon>
        <taxon>Fungi</taxon>
        <taxon>Dikarya</taxon>
        <taxon>Basidiomycota</taxon>
        <taxon>Agaricomycotina</taxon>
        <taxon>Agaricomycetes</taxon>
        <taxon>Hymenochaetales</taxon>
        <taxon>Schizoporaceae</taxon>
        <taxon>Schizopora</taxon>
    </lineage>
</organism>
<keyword evidence="3" id="KW-0812">Transmembrane</keyword>
<dbReference type="InterPro" id="IPR011701">
    <property type="entry name" value="MFS"/>
</dbReference>
<feature type="transmembrane region" description="Helical" evidence="3">
    <location>
        <begin position="128"/>
        <end position="148"/>
    </location>
</feature>
<dbReference type="Pfam" id="PF07690">
    <property type="entry name" value="MFS_1"/>
    <property type="match status" value="1"/>
</dbReference>
<protein>
    <submittedName>
        <fullName evidence="5">MFS general substrate transporter</fullName>
    </submittedName>
</protein>
<feature type="transmembrane region" description="Helical" evidence="3">
    <location>
        <begin position="233"/>
        <end position="256"/>
    </location>
</feature>
<sequence>MPSVVSSPVRQAVVEVEPESPPPITFPDGGTKAWLNIAGCTLICLTAFGQVNAFGVFQTYYATHQLSSFTASDISWIGSIQILLLYLSGLILGRIFDVYGARGLLTSGCLLSTFSMMMLSLSTKYYQIFLSQGVGLGLGIALQFYPLLVIPAHWFRKHRAIALGIVVAGSSIGGVVLPIMLSRLFDQIGFAWTVRTMGFMVFFLQAISIPLIKERLPPSKNTRFIDLSALKDMKFVMHACSGFFTAFGLFTPFWYIELFMLSRGSSTNLAFYTVAIMNAAGAVGRITSGFFADRLGRFNTLIPVAFLQSIACFAVWSTSERIPESIVFAVIFGFASASYSSLASSCVAQITEDPSQIGSRTGMFMVAMSPGIFAGPPISGAILSFQSTRSAATAGGGDGDKSYLGLQMFCGVCLLVGAGFAVVGRVMVGRGRGLVKV</sequence>
<dbReference type="EMBL" id="KQ085915">
    <property type="protein sequence ID" value="KLO16534.1"/>
    <property type="molecule type" value="Genomic_DNA"/>
</dbReference>
<evidence type="ECO:0000256" key="2">
    <source>
        <dbReference type="ARBA" id="ARBA00006727"/>
    </source>
</evidence>
<feature type="transmembrane region" description="Helical" evidence="3">
    <location>
        <begin position="33"/>
        <end position="54"/>
    </location>
</feature>
<reference evidence="5 6" key="1">
    <citation type="submission" date="2015-04" db="EMBL/GenBank/DDBJ databases">
        <title>Complete genome sequence of Schizopora paradoxa KUC8140, a cosmopolitan wood degrader in East Asia.</title>
        <authorList>
            <consortium name="DOE Joint Genome Institute"/>
            <person name="Min B."/>
            <person name="Park H."/>
            <person name="Jang Y."/>
            <person name="Kim J.-J."/>
            <person name="Kim K.H."/>
            <person name="Pangilinan J."/>
            <person name="Lipzen A."/>
            <person name="Riley R."/>
            <person name="Grigoriev I.V."/>
            <person name="Spatafora J.W."/>
            <person name="Choi I.-G."/>
        </authorList>
    </citation>
    <scope>NUCLEOTIDE SEQUENCE [LARGE SCALE GENOMIC DNA]</scope>
    <source>
        <strain evidence="5 6">KUC8140</strain>
    </source>
</reference>
<feature type="transmembrane region" description="Helical" evidence="3">
    <location>
        <begin position="192"/>
        <end position="212"/>
    </location>
</feature>
<dbReference type="InParanoid" id="A0A0H2RXQ2"/>
<evidence type="ECO:0000259" key="4">
    <source>
        <dbReference type="PROSITE" id="PS50850"/>
    </source>
</evidence>
<name>A0A0H2RXQ2_9AGAM</name>
<feature type="domain" description="Major facilitator superfamily (MFS) profile" evidence="4">
    <location>
        <begin position="33"/>
        <end position="436"/>
    </location>
</feature>
<keyword evidence="3" id="KW-0472">Membrane</keyword>
<feature type="transmembrane region" description="Helical" evidence="3">
    <location>
        <begin position="325"/>
        <end position="350"/>
    </location>
</feature>
<dbReference type="Proteomes" id="UP000053477">
    <property type="component" value="Unassembled WGS sequence"/>
</dbReference>
<dbReference type="PANTHER" id="PTHR11360:SF177">
    <property type="entry name" value="RIBOFLAVIN TRANSPORTER MCH5"/>
    <property type="match status" value="1"/>
</dbReference>